<feature type="transmembrane region" description="Helical" evidence="6">
    <location>
        <begin position="475"/>
        <end position="498"/>
    </location>
</feature>
<evidence type="ECO:0000256" key="6">
    <source>
        <dbReference type="SAM" id="Phobius"/>
    </source>
</evidence>
<evidence type="ECO:0000313" key="8">
    <source>
        <dbReference type="EMBL" id="OQW52615.1"/>
    </source>
</evidence>
<name>A0A1W9HYS0_9HYPH</name>
<feature type="transmembrane region" description="Helical" evidence="6">
    <location>
        <begin position="719"/>
        <end position="741"/>
    </location>
</feature>
<evidence type="ECO:0000256" key="5">
    <source>
        <dbReference type="ARBA" id="ARBA00023136"/>
    </source>
</evidence>
<dbReference type="GO" id="GO:0005886">
    <property type="term" value="C:plasma membrane"/>
    <property type="evidence" value="ECO:0007669"/>
    <property type="project" value="UniProtKB-SubCell"/>
</dbReference>
<evidence type="ECO:0000256" key="4">
    <source>
        <dbReference type="ARBA" id="ARBA00022989"/>
    </source>
</evidence>
<dbReference type="InterPro" id="IPR003838">
    <property type="entry name" value="ABC3_permease_C"/>
</dbReference>
<feature type="domain" description="ABC3 transporter permease C-terminal" evidence="7">
    <location>
        <begin position="266"/>
        <end position="373"/>
    </location>
</feature>
<keyword evidence="4 6" id="KW-1133">Transmembrane helix</keyword>
<feature type="transmembrane region" description="Helical" evidence="6">
    <location>
        <begin position="807"/>
        <end position="833"/>
    </location>
</feature>
<keyword evidence="3 6" id="KW-0812">Transmembrane</keyword>
<sequence>MWQSLTLAARLALRDLRGGFQGLTVFVGCLAVGVAAIVTVDTIARGLNDSLQREGRSILGGDVSWSLSHREADGDEFAYFAGLGPVSRQATLRAMARVDGRQTLAEVKAVDDAYPLAGRLITAPPVAPSDLFAFRDGAFGAVAEAALLDKLGLAVGERLSLGGLSLQIRARLDGEPDKLAGGIGFGPRVMVSTDALRASQLLQPGSLVRWTYRIALPQASAARLKALADEARTHFPSAGWEARTRGNASQQLASNITRFTQFLDLVGLTALLVGGVGVANAVAAQIAARRPAIATLKALGASGGFAALTYLVQAGMVAGLGIAIGCVIGLALPFALITVFGDLLPLNVTLGIYPSGLVLAAFYGLMISFAFAVWSLGEAHDVPVQSLYRDDRQGGPVRPRAAYILAALAATIAVIAVATLTADDWRVPAIYAAAAIAAFVVLRLTARLVMWLAAAVPRYTFLPVRLALTSLYRPGAPTAAVVLSLGLGLTLLVALGLIDSNLRRQLTAALPERAPSFYFLDIRSSELPAFRAFLAKAAPDGKSDSVPLLRGRIVTLNGVPAEAVKASADAAWVLSGDRGLTTAETLPENARLVDGKWWSADESRPLVSFEEKVARGLGLKVGDQVTVNVLGRNIDAEIANTRTVQWETLGINFVMMFSPATFRGAPMSELATLTLPGSTKAADETVLLRQVGEAFPAVTVIRVKEALETINNLVAKLAIAVRGAASVAIIASLFVLAGAIASSHRARLFDAVILKTLGATRLTLVGALAVEFLLLGLVTAAIGILAGHGVAWMVVTKVMKVDFVGSAGLAMAIAGLSLAVTLSFGLAGAWSLLRQRPARLLRAI</sequence>
<feature type="transmembrane region" description="Helical" evidence="6">
    <location>
        <begin position="319"/>
        <end position="340"/>
    </location>
</feature>
<dbReference type="PANTHER" id="PTHR30287:SF1">
    <property type="entry name" value="INNER MEMBRANE PROTEIN"/>
    <property type="match status" value="1"/>
</dbReference>
<gene>
    <name evidence="8" type="ORF">A4S15_07230</name>
</gene>
<dbReference type="EMBL" id="LWDL01000012">
    <property type="protein sequence ID" value="OQW52615.1"/>
    <property type="molecule type" value="Genomic_DNA"/>
</dbReference>
<evidence type="ECO:0000313" key="9">
    <source>
        <dbReference type="Proteomes" id="UP000192872"/>
    </source>
</evidence>
<evidence type="ECO:0000256" key="2">
    <source>
        <dbReference type="ARBA" id="ARBA00022475"/>
    </source>
</evidence>
<dbReference type="Proteomes" id="UP000192872">
    <property type="component" value="Unassembled WGS sequence"/>
</dbReference>
<organism evidence="8 9">
    <name type="scientific">Candidatus Raskinella chloraquaticus</name>
    <dbReference type="NCBI Taxonomy" id="1951219"/>
    <lineage>
        <taxon>Bacteria</taxon>
        <taxon>Pseudomonadati</taxon>
        <taxon>Pseudomonadota</taxon>
        <taxon>Alphaproteobacteria</taxon>
        <taxon>Hyphomicrobiales</taxon>
        <taxon>Phreatobacteraceae</taxon>
        <taxon>Candidatus Raskinella</taxon>
    </lineage>
</organism>
<feature type="transmembrane region" description="Helical" evidence="6">
    <location>
        <begin position="292"/>
        <end position="312"/>
    </location>
</feature>
<dbReference type="STRING" id="1827387.A4S15_07230"/>
<feature type="transmembrane region" description="Helical" evidence="6">
    <location>
        <begin position="352"/>
        <end position="376"/>
    </location>
</feature>
<dbReference type="PANTHER" id="PTHR30287">
    <property type="entry name" value="MEMBRANE COMPONENT OF PREDICTED ABC SUPERFAMILY METABOLITE UPTAKE TRANSPORTER"/>
    <property type="match status" value="1"/>
</dbReference>
<accession>A0A1W9HYS0</accession>
<keyword evidence="8" id="KW-0808">Transferase</keyword>
<keyword evidence="2" id="KW-1003">Cell membrane</keyword>
<feature type="domain" description="ABC3 transporter permease C-terminal" evidence="7">
    <location>
        <begin position="725"/>
        <end position="835"/>
    </location>
</feature>
<feature type="transmembrane region" description="Helical" evidence="6">
    <location>
        <begin position="762"/>
        <end position="795"/>
    </location>
</feature>
<protein>
    <submittedName>
        <fullName evidence="8">Glycosyl transferase family 1</fullName>
    </submittedName>
</protein>
<feature type="transmembrane region" description="Helical" evidence="6">
    <location>
        <begin position="428"/>
        <end position="454"/>
    </location>
</feature>
<evidence type="ECO:0000256" key="1">
    <source>
        <dbReference type="ARBA" id="ARBA00004651"/>
    </source>
</evidence>
<dbReference type="GO" id="GO:0016740">
    <property type="term" value="F:transferase activity"/>
    <property type="evidence" value="ECO:0007669"/>
    <property type="project" value="UniProtKB-KW"/>
</dbReference>
<comment type="caution">
    <text evidence="8">The sequence shown here is derived from an EMBL/GenBank/DDBJ whole genome shotgun (WGS) entry which is preliminary data.</text>
</comment>
<dbReference type="InterPro" id="IPR038766">
    <property type="entry name" value="Membrane_comp_ABC_pdt"/>
</dbReference>
<feature type="transmembrane region" description="Helical" evidence="6">
    <location>
        <begin position="20"/>
        <end position="44"/>
    </location>
</feature>
<feature type="transmembrane region" description="Helical" evidence="6">
    <location>
        <begin position="401"/>
        <end position="422"/>
    </location>
</feature>
<dbReference type="Pfam" id="PF02687">
    <property type="entry name" value="FtsX"/>
    <property type="match status" value="2"/>
</dbReference>
<evidence type="ECO:0000256" key="3">
    <source>
        <dbReference type="ARBA" id="ARBA00022692"/>
    </source>
</evidence>
<comment type="subcellular location">
    <subcellularLocation>
        <location evidence="1">Cell membrane</location>
        <topology evidence="1">Multi-pass membrane protein</topology>
    </subcellularLocation>
</comment>
<proteinExistence type="predicted"/>
<keyword evidence="5 6" id="KW-0472">Membrane</keyword>
<dbReference type="AlphaFoldDB" id="A0A1W9HYS0"/>
<feature type="transmembrane region" description="Helical" evidence="6">
    <location>
        <begin position="262"/>
        <end position="286"/>
    </location>
</feature>
<reference evidence="8 9" key="1">
    <citation type="journal article" date="2017" name="Water Res.">
        <title>Comammox in drinking water systems.</title>
        <authorList>
            <person name="Wang Y."/>
            <person name="Ma L."/>
            <person name="Mao Y."/>
            <person name="Jiang X."/>
            <person name="Xia Y."/>
            <person name="Yu K."/>
            <person name="Li B."/>
            <person name="Zhang T."/>
        </authorList>
    </citation>
    <scope>NUCLEOTIDE SEQUENCE [LARGE SCALE GENOMIC DNA]</scope>
    <source>
        <strain evidence="8">SG_bin8</strain>
    </source>
</reference>
<evidence type="ECO:0000259" key="7">
    <source>
        <dbReference type="Pfam" id="PF02687"/>
    </source>
</evidence>